<dbReference type="Pfam" id="PF01571">
    <property type="entry name" value="GCV_T"/>
    <property type="match status" value="1"/>
</dbReference>
<dbReference type="InterPro" id="IPR006222">
    <property type="entry name" value="GCVT_N"/>
</dbReference>
<sequence length="371" mass="39915">MSTTASELMKTPLNAAHRALGAKMVDFGGWDMPVQYPAGILAEHEAVRTRAGLFDVSHMGEIRVKGPGALALVEHLTPNAVSQLAIGQVHYTAFLYENGTFVDDLLVYREGAEEFLLVVNAGNSDKDFAWVQQHAPGYDCTVVNESPVTGQIALQGPLSLSILQPLTKTPLEPIGYYWFTHGEVAGVKCLISRTGYTGEDGFELYCAAADAEKVWNAVMAAGTPKGLLPAGLGCRNTLRLECKMALYGHEIDDSIHALEAGLGWIVKLDKGDFIGRDALLAAKAAPATRKLVGFKTLEKRDIARDHMPVVQDGRPVGFVTSAAPSPTCGINLGLAYVPTDQAKVGGRISIEIRGRAVDAEIIPTPFYKRQK</sequence>
<dbReference type="InterPro" id="IPR013977">
    <property type="entry name" value="GcvT_C"/>
</dbReference>
<evidence type="ECO:0000313" key="12">
    <source>
        <dbReference type="Proteomes" id="UP000886657"/>
    </source>
</evidence>
<comment type="subunit">
    <text evidence="7">The glycine cleavage system is composed of four proteins: P, T, L and H.</text>
</comment>
<evidence type="ECO:0000313" key="11">
    <source>
        <dbReference type="EMBL" id="MBK9796060.1"/>
    </source>
</evidence>
<dbReference type="FunFam" id="2.40.30.110:FF:000003">
    <property type="entry name" value="Aminomethyltransferase"/>
    <property type="match status" value="1"/>
</dbReference>
<evidence type="ECO:0000259" key="9">
    <source>
        <dbReference type="Pfam" id="PF01571"/>
    </source>
</evidence>
<dbReference type="EMBL" id="JADKIO010000005">
    <property type="protein sequence ID" value="MBK9796060.1"/>
    <property type="molecule type" value="Genomic_DNA"/>
</dbReference>
<dbReference type="InterPro" id="IPR022903">
    <property type="entry name" value="GcvT_bac"/>
</dbReference>
<dbReference type="Gene3D" id="3.30.1360.120">
    <property type="entry name" value="Probable tRNA modification gtpase trme, domain 1"/>
    <property type="match status" value="1"/>
</dbReference>
<dbReference type="HAMAP" id="MF_00259">
    <property type="entry name" value="GcvT"/>
    <property type="match status" value="1"/>
</dbReference>
<dbReference type="PANTHER" id="PTHR43757">
    <property type="entry name" value="AMINOMETHYLTRANSFERASE"/>
    <property type="match status" value="1"/>
</dbReference>
<evidence type="ECO:0000256" key="7">
    <source>
        <dbReference type="HAMAP-Rule" id="MF_00259"/>
    </source>
</evidence>
<dbReference type="PIRSF" id="PIRSF006487">
    <property type="entry name" value="GcvT"/>
    <property type="match status" value="1"/>
</dbReference>
<dbReference type="Gene3D" id="4.10.1250.10">
    <property type="entry name" value="Aminomethyltransferase fragment"/>
    <property type="match status" value="1"/>
</dbReference>
<evidence type="ECO:0000256" key="2">
    <source>
        <dbReference type="ARBA" id="ARBA00012616"/>
    </source>
</evidence>
<keyword evidence="3 7" id="KW-0032">Aminotransferase</keyword>
<dbReference type="GO" id="GO:0005960">
    <property type="term" value="C:glycine cleavage complex"/>
    <property type="evidence" value="ECO:0007669"/>
    <property type="project" value="InterPro"/>
</dbReference>
<comment type="catalytic activity">
    <reaction evidence="6 7">
        <text>N(6)-[(R)-S(8)-aminomethyldihydrolipoyl]-L-lysyl-[protein] + (6S)-5,6,7,8-tetrahydrofolate = N(6)-[(R)-dihydrolipoyl]-L-lysyl-[protein] + (6R)-5,10-methylene-5,6,7,8-tetrahydrofolate + NH4(+)</text>
        <dbReference type="Rhea" id="RHEA:16945"/>
        <dbReference type="Rhea" id="RHEA-COMP:10475"/>
        <dbReference type="Rhea" id="RHEA-COMP:10492"/>
        <dbReference type="ChEBI" id="CHEBI:15636"/>
        <dbReference type="ChEBI" id="CHEBI:28938"/>
        <dbReference type="ChEBI" id="CHEBI:57453"/>
        <dbReference type="ChEBI" id="CHEBI:83100"/>
        <dbReference type="ChEBI" id="CHEBI:83143"/>
        <dbReference type="EC" id="2.1.2.10"/>
    </reaction>
</comment>
<dbReference type="SUPFAM" id="SSF101790">
    <property type="entry name" value="Aminomethyltransferase beta-barrel domain"/>
    <property type="match status" value="1"/>
</dbReference>
<evidence type="ECO:0000256" key="5">
    <source>
        <dbReference type="ARBA" id="ARBA00031395"/>
    </source>
</evidence>
<dbReference type="AlphaFoldDB" id="A0A9D7SER5"/>
<feature type="domain" description="GCVT N-terminal" evidence="9">
    <location>
        <begin position="15"/>
        <end position="270"/>
    </location>
</feature>
<dbReference type="Gene3D" id="3.30.70.1400">
    <property type="entry name" value="Aminomethyltransferase beta-barrel domains"/>
    <property type="match status" value="1"/>
</dbReference>
<dbReference type="Proteomes" id="UP000886657">
    <property type="component" value="Unassembled WGS sequence"/>
</dbReference>
<evidence type="ECO:0000256" key="4">
    <source>
        <dbReference type="ARBA" id="ARBA00022679"/>
    </source>
</evidence>
<dbReference type="Gene3D" id="2.40.30.110">
    <property type="entry name" value="Aminomethyltransferase beta-barrel domains"/>
    <property type="match status" value="1"/>
</dbReference>
<gene>
    <name evidence="7 11" type="primary">gcvT</name>
    <name evidence="11" type="ORF">IPP58_06105</name>
</gene>
<dbReference type="SUPFAM" id="SSF103025">
    <property type="entry name" value="Folate-binding domain"/>
    <property type="match status" value="1"/>
</dbReference>
<dbReference type="Pfam" id="PF08669">
    <property type="entry name" value="GCV_T_C"/>
    <property type="match status" value="1"/>
</dbReference>
<dbReference type="GO" id="GO:0005829">
    <property type="term" value="C:cytosol"/>
    <property type="evidence" value="ECO:0007669"/>
    <property type="project" value="TreeGrafter"/>
</dbReference>
<dbReference type="InterPro" id="IPR027266">
    <property type="entry name" value="TrmE/GcvT-like"/>
</dbReference>
<dbReference type="GO" id="GO:0019464">
    <property type="term" value="P:glycine decarboxylation via glycine cleavage system"/>
    <property type="evidence" value="ECO:0007669"/>
    <property type="project" value="UniProtKB-UniRule"/>
</dbReference>
<reference evidence="11" key="1">
    <citation type="submission" date="2020-10" db="EMBL/GenBank/DDBJ databases">
        <title>Connecting structure to function with the recovery of over 1000 high-quality activated sludge metagenome-assembled genomes encoding full-length rRNA genes using long-read sequencing.</title>
        <authorList>
            <person name="Singleton C.M."/>
            <person name="Petriglieri F."/>
            <person name="Kristensen J.M."/>
            <person name="Kirkegaard R.H."/>
            <person name="Michaelsen T.Y."/>
            <person name="Andersen M.H."/>
            <person name="Karst S.M."/>
            <person name="Dueholm M.S."/>
            <person name="Nielsen P.H."/>
            <person name="Albertsen M."/>
        </authorList>
    </citation>
    <scope>NUCLEOTIDE SEQUENCE</scope>
    <source>
        <strain evidence="11">Skiv_18-Q3-R9-52_MAXAC.067</strain>
    </source>
</reference>
<dbReference type="NCBIfam" id="NF001567">
    <property type="entry name" value="PRK00389.1"/>
    <property type="match status" value="1"/>
</dbReference>
<organism evidence="11 12">
    <name type="scientific">Candidatus Geothrix skivensis</name>
    <dbReference type="NCBI Taxonomy" id="2954439"/>
    <lineage>
        <taxon>Bacteria</taxon>
        <taxon>Pseudomonadati</taxon>
        <taxon>Acidobacteriota</taxon>
        <taxon>Holophagae</taxon>
        <taxon>Holophagales</taxon>
        <taxon>Holophagaceae</taxon>
        <taxon>Geothrix</taxon>
    </lineage>
</organism>
<dbReference type="FunFam" id="4.10.1250.10:FF:000001">
    <property type="entry name" value="Aminomethyltransferase"/>
    <property type="match status" value="1"/>
</dbReference>
<proteinExistence type="inferred from homology"/>
<dbReference type="PANTHER" id="PTHR43757:SF2">
    <property type="entry name" value="AMINOMETHYLTRANSFERASE, MITOCHONDRIAL"/>
    <property type="match status" value="1"/>
</dbReference>
<dbReference type="GO" id="GO:0004047">
    <property type="term" value="F:aminomethyltransferase activity"/>
    <property type="evidence" value="ECO:0007669"/>
    <property type="project" value="UniProtKB-UniRule"/>
</dbReference>
<comment type="caution">
    <text evidence="11">The sequence shown here is derived from an EMBL/GenBank/DDBJ whole genome shotgun (WGS) entry which is preliminary data.</text>
</comment>
<evidence type="ECO:0000256" key="3">
    <source>
        <dbReference type="ARBA" id="ARBA00022576"/>
    </source>
</evidence>
<evidence type="ECO:0000256" key="6">
    <source>
        <dbReference type="ARBA" id="ARBA00047665"/>
    </source>
</evidence>
<dbReference type="GO" id="GO:0008483">
    <property type="term" value="F:transaminase activity"/>
    <property type="evidence" value="ECO:0007669"/>
    <property type="project" value="UniProtKB-KW"/>
</dbReference>
<accession>A0A9D7SER5</accession>
<evidence type="ECO:0000259" key="10">
    <source>
        <dbReference type="Pfam" id="PF08669"/>
    </source>
</evidence>
<comment type="similarity">
    <text evidence="1 7">Belongs to the GcvT family.</text>
</comment>
<evidence type="ECO:0000256" key="8">
    <source>
        <dbReference type="PIRSR" id="PIRSR006487-1"/>
    </source>
</evidence>
<dbReference type="FunFam" id="3.30.70.1400:FF:000001">
    <property type="entry name" value="Aminomethyltransferase"/>
    <property type="match status" value="1"/>
</dbReference>
<dbReference type="InterPro" id="IPR029043">
    <property type="entry name" value="GcvT/YgfZ_C"/>
</dbReference>
<protein>
    <recommendedName>
        <fullName evidence="2 7">Aminomethyltransferase</fullName>
        <ecNumber evidence="2 7">2.1.2.10</ecNumber>
    </recommendedName>
    <alternativeName>
        <fullName evidence="5 7">Glycine cleavage system T protein</fullName>
    </alternativeName>
</protein>
<evidence type="ECO:0000256" key="1">
    <source>
        <dbReference type="ARBA" id="ARBA00008609"/>
    </source>
</evidence>
<comment type="function">
    <text evidence="7">The glycine cleavage system catalyzes the degradation of glycine.</text>
</comment>
<keyword evidence="4 7" id="KW-0808">Transferase</keyword>
<dbReference type="InterPro" id="IPR028896">
    <property type="entry name" value="GcvT/YgfZ/DmdA"/>
</dbReference>
<dbReference type="InterPro" id="IPR006223">
    <property type="entry name" value="GcvT"/>
</dbReference>
<dbReference type="EC" id="2.1.2.10" evidence="2 7"/>
<name>A0A9D7SER5_9BACT</name>
<dbReference type="NCBIfam" id="TIGR00528">
    <property type="entry name" value="gcvT"/>
    <property type="match status" value="1"/>
</dbReference>
<feature type="domain" description="Aminomethyltransferase C-terminal" evidence="10">
    <location>
        <begin position="289"/>
        <end position="368"/>
    </location>
</feature>
<feature type="binding site" evidence="8">
    <location>
        <position position="203"/>
    </location>
    <ligand>
        <name>substrate</name>
    </ligand>
</feature>